<name>A0A7S3EYA3_9EUKA</name>
<dbReference type="EMBL" id="HBHX01024728">
    <property type="protein sequence ID" value="CAE0113097.1"/>
    <property type="molecule type" value="Transcribed_RNA"/>
</dbReference>
<protein>
    <submittedName>
        <fullName evidence="2">Uncharacterized protein</fullName>
    </submittedName>
</protein>
<accession>A0A7S3EYA3</accession>
<evidence type="ECO:0000313" key="2">
    <source>
        <dbReference type="EMBL" id="CAE0113097.1"/>
    </source>
</evidence>
<gene>
    <name evidence="2" type="ORF">HERI1096_LOCUS13757</name>
</gene>
<reference evidence="2" key="1">
    <citation type="submission" date="2021-01" db="EMBL/GenBank/DDBJ databases">
        <authorList>
            <person name="Corre E."/>
            <person name="Pelletier E."/>
            <person name="Niang G."/>
            <person name="Scheremetjew M."/>
            <person name="Finn R."/>
            <person name="Kale V."/>
            <person name="Holt S."/>
            <person name="Cochrane G."/>
            <person name="Meng A."/>
            <person name="Brown T."/>
            <person name="Cohen L."/>
        </authorList>
    </citation>
    <scope>NUCLEOTIDE SEQUENCE</scope>
    <source>
        <strain evidence="2">CCMP281</strain>
    </source>
</reference>
<feature type="transmembrane region" description="Helical" evidence="1">
    <location>
        <begin position="90"/>
        <end position="115"/>
    </location>
</feature>
<keyword evidence="1" id="KW-1133">Transmembrane helix</keyword>
<organism evidence="2">
    <name type="scientific">Haptolina ericina</name>
    <dbReference type="NCBI Taxonomy" id="156174"/>
    <lineage>
        <taxon>Eukaryota</taxon>
        <taxon>Haptista</taxon>
        <taxon>Haptophyta</taxon>
        <taxon>Prymnesiophyceae</taxon>
        <taxon>Prymnesiales</taxon>
        <taxon>Prymnesiaceae</taxon>
        <taxon>Haptolina</taxon>
    </lineage>
</organism>
<dbReference type="AlphaFoldDB" id="A0A7S3EYA3"/>
<proteinExistence type="predicted"/>
<evidence type="ECO:0000256" key="1">
    <source>
        <dbReference type="SAM" id="Phobius"/>
    </source>
</evidence>
<feature type="transmembrane region" description="Helical" evidence="1">
    <location>
        <begin position="173"/>
        <end position="191"/>
    </location>
</feature>
<keyword evidence="1" id="KW-0472">Membrane</keyword>
<keyword evidence="1" id="KW-0812">Transmembrane</keyword>
<sequence>MPRGKAKATDDMKATEDLTFKEARVRVLDAERQSAAADRARALLDLEKQRISQLIDILSDFSTQASLLAGCAIAAVGGESLESVADEVSMNITIGTAIFVVLGGVAVASSIWVIFISSHLISLTRDAALKPRISHARGILEEGVRDVRGMLWLSLASLLSSTVTMAWLNASTLNASLFTAGMVLISWQALLKKDLVSAKFREDCGDEWTRDITFREMMASWFEPWRHSAIGRCCCGSPTGADEWRRQQLAKPRQHSHREYSQLSSQHADVTYRSEEGGVQQVMG</sequence>